<keyword evidence="6 10" id="KW-0594">Phospholipid biosynthesis</keyword>
<comment type="function">
    <text evidence="10">Catalyzes the reversible formation of acyl-phosphate (acyl-PO(4)) from acyl-[acyl-carrier-protein] (acyl-ACP). This enzyme utilizes acyl-ACP as fatty acyl donor, but not acyl-CoA.</text>
</comment>
<dbReference type="PIRSF" id="PIRSF002465">
    <property type="entry name" value="Phsphlp_syn_PlsX"/>
    <property type="match status" value="1"/>
</dbReference>
<keyword evidence="5 10" id="KW-0443">Lipid metabolism</keyword>
<proteinExistence type="inferred from homology"/>
<name>A0A926D778_9FIRM</name>
<evidence type="ECO:0000256" key="1">
    <source>
        <dbReference type="ARBA" id="ARBA00001232"/>
    </source>
</evidence>
<keyword evidence="3 10" id="KW-0444">Lipid biosynthesis</keyword>
<evidence type="ECO:0000256" key="3">
    <source>
        <dbReference type="ARBA" id="ARBA00022516"/>
    </source>
</evidence>
<accession>A0A926D778</accession>
<evidence type="ECO:0000256" key="6">
    <source>
        <dbReference type="ARBA" id="ARBA00023209"/>
    </source>
</evidence>
<organism evidence="11 12">
    <name type="scientific">Yeguia hominis</name>
    <dbReference type="NCBI Taxonomy" id="2763662"/>
    <lineage>
        <taxon>Bacteria</taxon>
        <taxon>Bacillati</taxon>
        <taxon>Bacillota</taxon>
        <taxon>Clostridia</taxon>
        <taxon>Eubacteriales</taxon>
        <taxon>Yeguiaceae</taxon>
        <taxon>Yeguia</taxon>
    </lineage>
</organism>
<gene>
    <name evidence="10 11" type="primary">plsX</name>
    <name evidence="11" type="ORF">IAG03_00625</name>
</gene>
<dbReference type="NCBIfam" id="TIGR00182">
    <property type="entry name" value="plsX"/>
    <property type="match status" value="1"/>
</dbReference>
<dbReference type="GO" id="GO:0043811">
    <property type="term" value="F:phosphate:acyl-[acyl carrier protein] acyltransferase activity"/>
    <property type="evidence" value="ECO:0007669"/>
    <property type="project" value="UniProtKB-UniRule"/>
</dbReference>
<dbReference type="EC" id="2.3.1.274" evidence="8 10"/>
<evidence type="ECO:0000256" key="4">
    <source>
        <dbReference type="ARBA" id="ARBA00022679"/>
    </source>
</evidence>
<dbReference type="EMBL" id="JACRSN010000001">
    <property type="protein sequence ID" value="MBC8532526.1"/>
    <property type="molecule type" value="Genomic_DNA"/>
</dbReference>
<comment type="caution">
    <text evidence="11">The sequence shown here is derived from an EMBL/GenBank/DDBJ whole genome shotgun (WGS) entry which is preliminary data.</text>
</comment>
<comment type="subcellular location">
    <subcellularLocation>
        <location evidence="10">Cytoplasm</location>
    </subcellularLocation>
    <text evidence="10">Associated with the membrane possibly through PlsY.</text>
</comment>
<dbReference type="GO" id="GO:0005737">
    <property type="term" value="C:cytoplasm"/>
    <property type="evidence" value="ECO:0007669"/>
    <property type="project" value="UniProtKB-SubCell"/>
</dbReference>
<comment type="pathway">
    <text evidence="10">Lipid metabolism; phospholipid metabolism.</text>
</comment>
<comment type="catalytic activity">
    <reaction evidence="1 10">
        <text>a fatty acyl-[ACP] + phosphate = an acyl phosphate + holo-[ACP]</text>
        <dbReference type="Rhea" id="RHEA:42292"/>
        <dbReference type="Rhea" id="RHEA-COMP:9685"/>
        <dbReference type="Rhea" id="RHEA-COMP:14125"/>
        <dbReference type="ChEBI" id="CHEBI:43474"/>
        <dbReference type="ChEBI" id="CHEBI:59918"/>
        <dbReference type="ChEBI" id="CHEBI:64479"/>
        <dbReference type="ChEBI" id="CHEBI:138651"/>
        <dbReference type="EC" id="2.3.1.274"/>
    </reaction>
</comment>
<evidence type="ECO:0000256" key="7">
    <source>
        <dbReference type="ARBA" id="ARBA00023264"/>
    </source>
</evidence>
<keyword evidence="4 10" id="KW-0808">Transferase</keyword>
<dbReference type="PANTHER" id="PTHR30100">
    <property type="entry name" value="FATTY ACID/PHOSPHOLIPID SYNTHESIS PROTEIN PLSX"/>
    <property type="match status" value="1"/>
</dbReference>
<dbReference type="Proteomes" id="UP000651482">
    <property type="component" value="Unassembled WGS sequence"/>
</dbReference>
<keyword evidence="2 10" id="KW-0963">Cytoplasm</keyword>
<dbReference type="HAMAP" id="MF_00019">
    <property type="entry name" value="PlsX"/>
    <property type="match status" value="1"/>
</dbReference>
<dbReference type="AlphaFoldDB" id="A0A926D778"/>
<comment type="subunit">
    <text evidence="9 10">Homodimer. Probably interacts with PlsY.</text>
</comment>
<dbReference type="Gene3D" id="3.40.718.10">
    <property type="entry name" value="Isopropylmalate Dehydrogenase"/>
    <property type="match status" value="1"/>
</dbReference>
<dbReference type="InterPro" id="IPR012281">
    <property type="entry name" value="Phospholipid_synth_PlsX-like"/>
</dbReference>
<evidence type="ECO:0000256" key="2">
    <source>
        <dbReference type="ARBA" id="ARBA00022490"/>
    </source>
</evidence>
<keyword evidence="12" id="KW-1185">Reference proteome</keyword>
<dbReference type="PANTHER" id="PTHR30100:SF1">
    <property type="entry name" value="PHOSPHATE ACYLTRANSFERASE"/>
    <property type="match status" value="1"/>
</dbReference>
<dbReference type="GO" id="GO:0006633">
    <property type="term" value="P:fatty acid biosynthetic process"/>
    <property type="evidence" value="ECO:0007669"/>
    <property type="project" value="UniProtKB-UniRule"/>
</dbReference>
<sequence>MKIIVDAFGGDHAPLEILKGCADAVKELDISILLTGRASEIRRVAKEHAISLEGMEIADAPDVITMEDHATDIMKAKKNSSMAEGLRRLAAGEGDAFVSAGNSGALVTGATMIVKRIKGIRRVAFAPVLPKGKGCFLLIDSGANSDCQPEMLRQFGVMGSAYMERVMQIPNPRVGLVNVGTESGKGNALMRETFPLLQDSGLNFVGNIEAREIPADAADVVVADGFTGNIILKMYEGVALTLLGKIKEIFQKSLKNKIAAAVVMKDVKTFKRQMDYNEYGGAPIMGAKKPVFKAHGSAKARTFTSALRLTKAYVESDVVSAIAETVAAAKSGSSAQELEKAESES</sequence>
<dbReference type="SUPFAM" id="SSF53659">
    <property type="entry name" value="Isocitrate/Isopropylmalate dehydrogenase-like"/>
    <property type="match status" value="1"/>
</dbReference>
<evidence type="ECO:0000313" key="11">
    <source>
        <dbReference type="EMBL" id="MBC8532526.1"/>
    </source>
</evidence>
<protein>
    <recommendedName>
        <fullName evidence="8 10">Phosphate acyltransferase</fullName>
        <ecNumber evidence="8 10">2.3.1.274</ecNumber>
    </recommendedName>
    <alternativeName>
        <fullName evidence="10">Acyl-ACP phosphotransacylase</fullName>
    </alternativeName>
    <alternativeName>
        <fullName evidence="10">Acyl-[acyl-carrier-protein]--phosphate acyltransferase</fullName>
    </alternativeName>
    <alternativeName>
        <fullName evidence="10">Phosphate-acyl-ACP acyltransferase</fullName>
    </alternativeName>
</protein>
<dbReference type="Pfam" id="PF02504">
    <property type="entry name" value="FA_synthesis"/>
    <property type="match status" value="1"/>
</dbReference>
<dbReference type="InterPro" id="IPR003664">
    <property type="entry name" value="FA_synthesis"/>
</dbReference>
<evidence type="ECO:0000313" key="12">
    <source>
        <dbReference type="Proteomes" id="UP000651482"/>
    </source>
</evidence>
<comment type="similarity">
    <text evidence="10">Belongs to the PlsX family.</text>
</comment>
<dbReference type="GO" id="GO:0008654">
    <property type="term" value="P:phospholipid biosynthetic process"/>
    <property type="evidence" value="ECO:0007669"/>
    <property type="project" value="UniProtKB-KW"/>
</dbReference>
<dbReference type="RefSeq" id="WP_249317728.1">
    <property type="nucleotide sequence ID" value="NZ_JACRSN010000001.1"/>
</dbReference>
<evidence type="ECO:0000256" key="8">
    <source>
        <dbReference type="ARBA" id="ARBA00024069"/>
    </source>
</evidence>
<evidence type="ECO:0000256" key="9">
    <source>
        <dbReference type="ARBA" id="ARBA00046608"/>
    </source>
</evidence>
<evidence type="ECO:0000256" key="10">
    <source>
        <dbReference type="HAMAP-Rule" id="MF_00019"/>
    </source>
</evidence>
<evidence type="ECO:0000256" key="5">
    <source>
        <dbReference type="ARBA" id="ARBA00023098"/>
    </source>
</evidence>
<keyword evidence="11" id="KW-0012">Acyltransferase</keyword>
<keyword evidence="7 10" id="KW-1208">Phospholipid metabolism</keyword>
<reference evidence="11" key="1">
    <citation type="submission" date="2020-08" db="EMBL/GenBank/DDBJ databases">
        <title>Genome public.</title>
        <authorList>
            <person name="Liu C."/>
            <person name="Sun Q."/>
        </authorList>
    </citation>
    <scope>NUCLEOTIDE SEQUENCE</scope>
    <source>
        <strain evidence="11">NSJ-40</strain>
    </source>
</reference>